<dbReference type="InterPro" id="IPR003593">
    <property type="entry name" value="AAA+_ATPase"/>
</dbReference>
<dbReference type="Proteomes" id="UP001597560">
    <property type="component" value="Unassembled WGS sequence"/>
</dbReference>
<evidence type="ECO:0000259" key="1">
    <source>
        <dbReference type="SMART" id="SM00382"/>
    </source>
</evidence>
<sequence>MIQRELKDRLLQRIDHKKVLILFGPRQVGKTTLVKQVVSELPEKAIYFNGDDIITRNIWQTDQIALLKQSFGDKKIVVLDEAQMIPDIGIICKQLVDENLGLQLILTGSSALNIANITQEPLTGRKWEYFLYPISFSELVTHEGLLQSIQKLSLYLIYGSYPEIITSPQEAKPLLTNLTNSYLYKDILALTGVKKPMLLEKILKALAWQVGSEVSLNELSRIVDADVKTVDQYIYLLEQVFVVYRLGTFSRNLRNEINTKKKIFFYDNGVRNSLIGNYSSLEARQDIGSLWENFLLSERKKLLAYNGFYGSTYFWRNKQQAEVDYIEEIDGKLYAFEFKWNPKTKVNFPKAFVDNYKPEITQVIHRDNFWEWLNKYPY</sequence>
<proteinExistence type="predicted"/>
<keyword evidence="2" id="KW-0547">Nucleotide-binding</keyword>
<dbReference type="InterPro" id="IPR025420">
    <property type="entry name" value="DUF4143"/>
</dbReference>
<dbReference type="Pfam" id="PF13635">
    <property type="entry name" value="DUF4143"/>
    <property type="match status" value="1"/>
</dbReference>
<dbReference type="EMBL" id="JBHUPA010000003">
    <property type="protein sequence ID" value="MFD2961856.1"/>
    <property type="molecule type" value="Genomic_DNA"/>
</dbReference>
<dbReference type="InterPro" id="IPR041682">
    <property type="entry name" value="AAA_14"/>
</dbReference>
<comment type="caution">
    <text evidence="2">The sequence shown here is derived from an EMBL/GenBank/DDBJ whole genome shotgun (WGS) entry which is preliminary data.</text>
</comment>
<dbReference type="Gene3D" id="3.40.50.300">
    <property type="entry name" value="P-loop containing nucleotide triphosphate hydrolases"/>
    <property type="match status" value="1"/>
</dbReference>
<keyword evidence="3" id="KW-1185">Reference proteome</keyword>
<evidence type="ECO:0000313" key="2">
    <source>
        <dbReference type="EMBL" id="MFD2961856.1"/>
    </source>
</evidence>
<keyword evidence="2" id="KW-0067">ATP-binding</keyword>
<feature type="domain" description="AAA+ ATPase" evidence="1">
    <location>
        <begin position="16"/>
        <end position="133"/>
    </location>
</feature>
<dbReference type="SMART" id="SM00382">
    <property type="entry name" value="AAA"/>
    <property type="match status" value="1"/>
</dbReference>
<evidence type="ECO:0000313" key="3">
    <source>
        <dbReference type="Proteomes" id="UP001597560"/>
    </source>
</evidence>
<gene>
    <name evidence="2" type="ORF">ACFS6J_08670</name>
</gene>
<reference evidence="3" key="1">
    <citation type="journal article" date="2019" name="Int. J. Syst. Evol. Microbiol.">
        <title>The Global Catalogue of Microorganisms (GCM) 10K type strain sequencing project: providing services to taxonomists for standard genome sequencing and annotation.</title>
        <authorList>
            <consortium name="The Broad Institute Genomics Platform"/>
            <consortium name="The Broad Institute Genome Sequencing Center for Infectious Disease"/>
            <person name="Wu L."/>
            <person name="Ma J."/>
        </authorList>
    </citation>
    <scope>NUCLEOTIDE SEQUENCE [LARGE SCALE GENOMIC DNA]</scope>
    <source>
        <strain evidence="3">KCTC 23098</strain>
    </source>
</reference>
<protein>
    <submittedName>
        <fullName evidence="2">ATP-binding protein</fullName>
    </submittedName>
</protein>
<dbReference type="PANTHER" id="PTHR43566">
    <property type="entry name" value="CONSERVED PROTEIN"/>
    <property type="match status" value="1"/>
</dbReference>
<dbReference type="InterPro" id="IPR027417">
    <property type="entry name" value="P-loop_NTPase"/>
</dbReference>
<dbReference type="SUPFAM" id="SSF52540">
    <property type="entry name" value="P-loop containing nucleoside triphosphate hydrolases"/>
    <property type="match status" value="1"/>
</dbReference>
<dbReference type="PANTHER" id="PTHR43566:SF1">
    <property type="entry name" value="AAA+ ATPASE DOMAIN-CONTAINING PROTEIN"/>
    <property type="match status" value="1"/>
</dbReference>
<dbReference type="GO" id="GO:0005524">
    <property type="term" value="F:ATP binding"/>
    <property type="evidence" value="ECO:0007669"/>
    <property type="project" value="UniProtKB-KW"/>
</dbReference>
<name>A0ABW6B0P9_9SPHI</name>
<organism evidence="2 3">
    <name type="scientific">Olivibacter jilunii</name>
    <dbReference type="NCBI Taxonomy" id="985016"/>
    <lineage>
        <taxon>Bacteria</taxon>
        <taxon>Pseudomonadati</taxon>
        <taxon>Bacteroidota</taxon>
        <taxon>Sphingobacteriia</taxon>
        <taxon>Sphingobacteriales</taxon>
        <taxon>Sphingobacteriaceae</taxon>
        <taxon>Olivibacter</taxon>
    </lineage>
</organism>
<dbReference type="Pfam" id="PF13173">
    <property type="entry name" value="AAA_14"/>
    <property type="match status" value="1"/>
</dbReference>
<accession>A0ABW6B0P9</accession>
<dbReference type="RefSeq" id="WP_377610146.1">
    <property type="nucleotide sequence ID" value="NZ_JAHVDN010000005.1"/>
</dbReference>